<dbReference type="AlphaFoldDB" id="A0A1L9T058"/>
<name>A0A1L9T058_9EURO</name>
<keyword evidence="3" id="KW-0862">Zinc</keyword>
<keyword evidence="2 4" id="KW-0863">Zinc-finger</keyword>
<dbReference type="SUPFAM" id="SSF144232">
    <property type="entry name" value="HIT/MYND zinc finger-like"/>
    <property type="match status" value="1"/>
</dbReference>
<dbReference type="Pfam" id="PF01753">
    <property type="entry name" value="zf-MYND"/>
    <property type="match status" value="1"/>
</dbReference>
<organism evidence="6 7">
    <name type="scientific">Aspergillus sydowii CBS 593.65</name>
    <dbReference type="NCBI Taxonomy" id="1036612"/>
    <lineage>
        <taxon>Eukaryota</taxon>
        <taxon>Fungi</taxon>
        <taxon>Dikarya</taxon>
        <taxon>Ascomycota</taxon>
        <taxon>Pezizomycotina</taxon>
        <taxon>Eurotiomycetes</taxon>
        <taxon>Eurotiomycetidae</taxon>
        <taxon>Eurotiales</taxon>
        <taxon>Aspergillaceae</taxon>
        <taxon>Aspergillus</taxon>
        <taxon>Aspergillus subgen. Nidulantes</taxon>
    </lineage>
</organism>
<dbReference type="VEuPathDB" id="FungiDB:ASPSYDRAFT_73415"/>
<dbReference type="OrthoDB" id="432970at2759"/>
<dbReference type="STRING" id="1036612.A0A1L9T058"/>
<sequence>MARRRNRRLEISAPQQRGIQEIETAKFRMYAQSENASSTDNDSAPADTLNYLQAEDHCVMCNAKSARRCLWCQSTSYCSLKCQEEDFTMHKLLCQLIPSFPPRPSPEIITAPYLGYDEPKKGRVRIEENLVRSQTFGTGFKHGNLQRDGHCVTMVYRAGGNPCPNESILTSLRPPGVEQSPFRGPVLAVRERPGKLYEDIAMSDFRHLIDYLISFHLTRPLAEPFTGPMRPVHGVLIRCCGETQDNWGVSFKSADLSTVGCAPGDNGAISQISKLLGMPLRLRKCAINGFFEDVTNPNASMLMLMLNPERKDWGMPSSHWALNIGNVFVVRDDGKNLKVEDVEMICYFARFKVHPMFQRIAQEICELESADADEDEDEDVPIVGPKQKALECINWENMVQHWNVVW</sequence>
<evidence type="ECO:0000259" key="5">
    <source>
        <dbReference type="PROSITE" id="PS50865"/>
    </source>
</evidence>
<dbReference type="RefSeq" id="XP_040696660.1">
    <property type="nucleotide sequence ID" value="XM_040850710.1"/>
</dbReference>
<proteinExistence type="predicted"/>
<evidence type="ECO:0000256" key="1">
    <source>
        <dbReference type="ARBA" id="ARBA00022723"/>
    </source>
</evidence>
<evidence type="ECO:0000256" key="3">
    <source>
        <dbReference type="ARBA" id="ARBA00022833"/>
    </source>
</evidence>
<dbReference type="GeneID" id="63766783"/>
<dbReference type="InterPro" id="IPR002893">
    <property type="entry name" value="Znf_MYND"/>
</dbReference>
<dbReference type="PROSITE" id="PS50865">
    <property type="entry name" value="ZF_MYND_2"/>
    <property type="match status" value="1"/>
</dbReference>
<dbReference type="GO" id="GO:0008270">
    <property type="term" value="F:zinc ion binding"/>
    <property type="evidence" value="ECO:0007669"/>
    <property type="project" value="UniProtKB-KW"/>
</dbReference>
<evidence type="ECO:0000256" key="2">
    <source>
        <dbReference type="ARBA" id="ARBA00022771"/>
    </source>
</evidence>
<evidence type="ECO:0000313" key="7">
    <source>
        <dbReference type="Proteomes" id="UP000184356"/>
    </source>
</evidence>
<protein>
    <recommendedName>
        <fullName evidence="5">MYND-type domain-containing protein</fullName>
    </recommendedName>
</protein>
<keyword evidence="1" id="KW-0479">Metal-binding</keyword>
<gene>
    <name evidence="6" type="ORF">ASPSYDRAFT_73415</name>
</gene>
<evidence type="ECO:0000256" key="4">
    <source>
        <dbReference type="PROSITE-ProRule" id="PRU00134"/>
    </source>
</evidence>
<reference evidence="7" key="1">
    <citation type="journal article" date="2017" name="Genome Biol.">
        <title>Comparative genomics reveals high biological diversity and specific adaptations in the industrially and medically important fungal genus Aspergillus.</title>
        <authorList>
            <person name="de Vries R.P."/>
            <person name="Riley R."/>
            <person name="Wiebenga A."/>
            <person name="Aguilar-Osorio G."/>
            <person name="Amillis S."/>
            <person name="Uchima C.A."/>
            <person name="Anderluh G."/>
            <person name="Asadollahi M."/>
            <person name="Askin M."/>
            <person name="Barry K."/>
            <person name="Battaglia E."/>
            <person name="Bayram O."/>
            <person name="Benocci T."/>
            <person name="Braus-Stromeyer S.A."/>
            <person name="Caldana C."/>
            <person name="Canovas D."/>
            <person name="Cerqueira G.C."/>
            <person name="Chen F."/>
            <person name="Chen W."/>
            <person name="Choi C."/>
            <person name="Clum A."/>
            <person name="Dos Santos R.A."/>
            <person name="Damasio A.R."/>
            <person name="Diallinas G."/>
            <person name="Emri T."/>
            <person name="Fekete E."/>
            <person name="Flipphi M."/>
            <person name="Freyberg S."/>
            <person name="Gallo A."/>
            <person name="Gournas C."/>
            <person name="Habgood R."/>
            <person name="Hainaut M."/>
            <person name="Harispe M.L."/>
            <person name="Henrissat B."/>
            <person name="Hilden K.S."/>
            <person name="Hope R."/>
            <person name="Hossain A."/>
            <person name="Karabika E."/>
            <person name="Karaffa L."/>
            <person name="Karanyi Z."/>
            <person name="Krasevec N."/>
            <person name="Kuo A."/>
            <person name="Kusch H."/>
            <person name="LaButti K."/>
            <person name="Lagendijk E.L."/>
            <person name="Lapidus A."/>
            <person name="Levasseur A."/>
            <person name="Lindquist E."/>
            <person name="Lipzen A."/>
            <person name="Logrieco A.F."/>
            <person name="MacCabe A."/>
            <person name="Maekelae M.R."/>
            <person name="Malavazi I."/>
            <person name="Melin P."/>
            <person name="Meyer V."/>
            <person name="Mielnichuk N."/>
            <person name="Miskei M."/>
            <person name="Molnar A.P."/>
            <person name="Mule G."/>
            <person name="Ngan C.Y."/>
            <person name="Orejas M."/>
            <person name="Orosz E."/>
            <person name="Ouedraogo J.P."/>
            <person name="Overkamp K.M."/>
            <person name="Park H.-S."/>
            <person name="Perrone G."/>
            <person name="Piumi F."/>
            <person name="Punt P.J."/>
            <person name="Ram A.F."/>
            <person name="Ramon A."/>
            <person name="Rauscher S."/>
            <person name="Record E."/>
            <person name="Riano-Pachon D.M."/>
            <person name="Robert V."/>
            <person name="Roehrig J."/>
            <person name="Ruller R."/>
            <person name="Salamov A."/>
            <person name="Salih N.S."/>
            <person name="Samson R.A."/>
            <person name="Sandor E."/>
            <person name="Sanguinetti M."/>
            <person name="Schuetze T."/>
            <person name="Sepcic K."/>
            <person name="Shelest E."/>
            <person name="Sherlock G."/>
            <person name="Sophianopoulou V."/>
            <person name="Squina F.M."/>
            <person name="Sun H."/>
            <person name="Susca A."/>
            <person name="Todd R.B."/>
            <person name="Tsang A."/>
            <person name="Unkles S.E."/>
            <person name="van de Wiele N."/>
            <person name="van Rossen-Uffink D."/>
            <person name="Oliveira J.V."/>
            <person name="Vesth T.C."/>
            <person name="Visser J."/>
            <person name="Yu J.-H."/>
            <person name="Zhou M."/>
            <person name="Andersen M.R."/>
            <person name="Archer D.B."/>
            <person name="Baker S.E."/>
            <person name="Benoit I."/>
            <person name="Brakhage A.A."/>
            <person name="Braus G.H."/>
            <person name="Fischer R."/>
            <person name="Frisvad J.C."/>
            <person name="Goldman G.H."/>
            <person name="Houbraken J."/>
            <person name="Oakley B."/>
            <person name="Pocsi I."/>
            <person name="Scazzocchio C."/>
            <person name="Seiboth B."/>
            <person name="vanKuyk P.A."/>
            <person name="Wortman J."/>
            <person name="Dyer P.S."/>
            <person name="Grigoriev I.V."/>
        </authorList>
    </citation>
    <scope>NUCLEOTIDE SEQUENCE [LARGE SCALE GENOMIC DNA]</scope>
    <source>
        <strain evidence="7">CBS 593.65</strain>
    </source>
</reference>
<keyword evidence="7" id="KW-1185">Reference proteome</keyword>
<feature type="domain" description="MYND-type" evidence="5">
    <location>
        <begin position="58"/>
        <end position="94"/>
    </location>
</feature>
<dbReference type="EMBL" id="KV878599">
    <property type="protein sequence ID" value="OJJ52854.1"/>
    <property type="molecule type" value="Genomic_DNA"/>
</dbReference>
<dbReference type="Gene3D" id="6.10.140.2220">
    <property type="match status" value="1"/>
</dbReference>
<accession>A0A1L9T058</accession>
<dbReference type="Proteomes" id="UP000184356">
    <property type="component" value="Unassembled WGS sequence"/>
</dbReference>
<evidence type="ECO:0000313" key="6">
    <source>
        <dbReference type="EMBL" id="OJJ52854.1"/>
    </source>
</evidence>